<organism evidence="5 6">
    <name type="scientific">Macrostomum lignano</name>
    <dbReference type="NCBI Taxonomy" id="282301"/>
    <lineage>
        <taxon>Eukaryota</taxon>
        <taxon>Metazoa</taxon>
        <taxon>Spiralia</taxon>
        <taxon>Lophotrochozoa</taxon>
        <taxon>Platyhelminthes</taxon>
        <taxon>Rhabditophora</taxon>
        <taxon>Macrostomorpha</taxon>
        <taxon>Macrostomida</taxon>
        <taxon>Macrostomidae</taxon>
        <taxon>Macrostomum</taxon>
    </lineage>
</organism>
<dbReference type="InterPro" id="IPR028268">
    <property type="entry name" value="Pianissimo_fam"/>
</dbReference>
<feature type="region of interest" description="Disordered" evidence="2">
    <location>
        <begin position="1"/>
        <end position="43"/>
    </location>
</feature>
<dbReference type="InterPro" id="IPR016024">
    <property type="entry name" value="ARM-type_fold"/>
</dbReference>
<sequence length="1953" mass="206677">AASRSHRCFRDQLPDHTGASEQLPDDTGASEQLPDHTGASETFPITPVLQSSFPMTPVLQGSFPITPVLQSSFPITPVLQSSFPITPVLQRPASRSHRCFRDLPDHTGASETFPILHDHTAPEQILDKVESAFAADQLDAEGVQRRIHLCNALVRLSKRLLASVDVDDIFSSLVPGFFQECPELRAALLRCVRKFLVDDVAVRSFLKFRLDICVARCLDLGSLDEEPSAGLLQQSERFQAMKLINALLHRSPRRVTAALVQPLLAICRHAERDERRDRLMRAAVLALAELALLNPPAVAPGLGALLQASLEAPLPPRCTEALVAALASLLNSPDGRQHWGAVRACLDYLTGPLAGSELRADGRRGQQRGGGGFVGGSGRPALLSLFRSWPGLLASRPPRSLVAMLGVQNSPGAVLDLLHFYFDLFLVRRPPPGLQLGCRQLADAVRTPSPAWDLADGFVAAEGCDLVPPPSGGPELRPAQAHQALLLQQFACLGLLRSLAGLLTADSPALAGGAALLLGELLFRCRLLPPGALGDTDPAACLAPLLDSGAGRQALLLVSAVQTARARPPRASSVYLAHLLGQASCRHGNSRLGVGASCANSRASDLPLVPPDAGAAADCGDGADLSAPLPSLSGAGSPQSAGGWQADPDCWPWPELPGFLRRLAAADSRRLFASVGSGGSSGRLNDAWLGLCRRLCSFYSPFALAARPLDWRHAKDAGLSAPHFGRLLGRLADRCRVLHASAFDLAAACARFFDEAAAKQSVAIELETSCARCALLVAASLPPELLNSTGLSVALDRLLSGPPGPAKLLLASLDYARGDFGRRVLRKAVAPGSGAASGAAVSSAGVTAGVGVASGSSAASSGHSAAGTAAGAVGPSASAASMTNVALADAPPSETRQFGVRLLTLLLRLGLAWAWGPDLLLRLLPDPDAAAAPLLARLCGHPAGYRAMSERALLQQQWQLWRCGLCAKYPHTVDTLLAESYASGCRLPTHLFGQLARHSDGVRYLAGQSYVAGLAQRVRELPGEDAEFWCDRAEVAAAKAALWAVGHVASTELGLLLLEGRSDGDCDNDDGNCVGIGVGAVASMAQLAQACPVLSVRGVCFWALCLVASSQAGGRLLERLGWLHSRDCHRWLARPVCLSDDDPAAADCAGIVFDEEDEFVVGCGDAAFGSGFEFGESGTGDDDTFTASSTQSPRPVRPEQLSFPSRRRRRKGRSSSESEDVLTRMLVLPDARRTWTGTSAASLLSRVRQLGANVTVTSASLAAISQQPVFAEEAAAAAAGASSIPPRRAPPPTPAGLALPRDPHALTLHRHCGSAFAAATSAAASASAASASTSASSQKQQRQQRISSSQAPPPPDDSAPTSGYASCLLLLAAASDAGGSPPGEAAHAEEACVGCRLRQHRSARRWTAQTPPPPPDADNSTAAAAASPAGTARRDVLRLVGLLTCQVNLAKNEDALVQLRARWPRLFDLCLYSDVSLLLARFPYTRRNRAFVQDLFSDPCCRLRPQPLVQRHWRSRGSGRVHIVIRLVPAHAQRSRVSAASDYRAGAGIDTRPAGAETADSVSQRVDVTAAVRVLQHSLELLVLLRGLSWQMLSRRVGLGRQRVPTVGRRRRRLERLSLHGGSGGDQPLQPVVAGALVRSHQPVDEQPLQRDRRPQQAQVAALAALGEQQQVGEQEAPGIAPLELRKLFEYIYAASDAPSPSQIFPPLLSIVRHWSCQVQPVAVEKAGRLIAKRFAPLLHFSVLQPICDAANLLLVGLELLQPLRVVLRVPQHLLQQQAVLLVILCSGIVSSDFNCRSTVPSSAFRTPAGRPDALAGAPGGQQCRAQVLDPQAPVSQVNQAQAGEQPVRVHLRQQAAAALQMLDHGDVHLGEGGDADKAPVMYTLGEGGDLINHRRKLKNGSEAPSASALRRLQVEAHGVQLQVLVLNRPWQAVGLELPQLLRQLVAAVLKVK</sequence>
<evidence type="ECO:0000259" key="4">
    <source>
        <dbReference type="SMART" id="SM01310"/>
    </source>
</evidence>
<feature type="region of interest" description="Disordered" evidence="2">
    <location>
        <begin position="1179"/>
        <end position="1221"/>
    </location>
</feature>
<feature type="compositionally biased region" description="Low complexity" evidence="2">
    <location>
        <begin position="1331"/>
        <end position="1350"/>
    </location>
</feature>
<dbReference type="InterPro" id="IPR029452">
    <property type="entry name" value="RICTOR_V"/>
</dbReference>
<comment type="similarity">
    <text evidence="1">Belongs to the RICTOR family.</text>
</comment>
<dbReference type="Proteomes" id="UP000095280">
    <property type="component" value="Unplaced"/>
</dbReference>
<dbReference type="InterPro" id="IPR028267">
    <property type="entry name" value="Pianissimo_N"/>
</dbReference>
<dbReference type="WBParaSite" id="maker-uti_cns_0013884-snap-gene-0.5-mRNA-1">
    <property type="protein sequence ID" value="maker-uti_cns_0013884-snap-gene-0.5-mRNA-1"/>
    <property type="gene ID" value="maker-uti_cns_0013884-snap-gene-0.5"/>
</dbReference>
<feature type="region of interest" description="Disordered" evidence="2">
    <location>
        <begin position="1279"/>
        <end position="1301"/>
    </location>
</feature>
<dbReference type="SMART" id="SM01310">
    <property type="entry name" value="RICTOR_V"/>
    <property type="match status" value="1"/>
</dbReference>
<evidence type="ECO:0000256" key="2">
    <source>
        <dbReference type="SAM" id="MobiDB-lite"/>
    </source>
</evidence>
<dbReference type="GO" id="GO:0051897">
    <property type="term" value="P:positive regulation of phosphatidylinositol 3-kinase/protein kinase B signal transduction"/>
    <property type="evidence" value="ECO:0007669"/>
    <property type="project" value="TreeGrafter"/>
</dbReference>
<evidence type="ECO:0000313" key="5">
    <source>
        <dbReference type="Proteomes" id="UP000095280"/>
    </source>
</evidence>
<feature type="domain" description="Rapamycin-insensitive companion of mTOR" evidence="4">
    <location>
        <begin position="1035"/>
        <end position="1124"/>
    </location>
</feature>
<accession>A0A1I8ILP2</accession>
<dbReference type="Pfam" id="PF14664">
    <property type="entry name" value="RICTOR_N"/>
    <property type="match status" value="1"/>
</dbReference>
<evidence type="ECO:0000313" key="6">
    <source>
        <dbReference type="WBParaSite" id="maker-uti_cns_0013884-snap-gene-0.5-mRNA-1"/>
    </source>
</evidence>
<dbReference type="SMART" id="SM01308">
    <property type="entry name" value="RICTOR_N"/>
    <property type="match status" value="1"/>
</dbReference>
<dbReference type="GO" id="GO:0043539">
    <property type="term" value="F:protein serine/threonine kinase activator activity"/>
    <property type="evidence" value="ECO:0007669"/>
    <property type="project" value="TreeGrafter"/>
</dbReference>
<dbReference type="GO" id="GO:0031932">
    <property type="term" value="C:TORC2 complex"/>
    <property type="evidence" value="ECO:0007669"/>
    <property type="project" value="InterPro"/>
</dbReference>
<dbReference type="Pfam" id="PF14668">
    <property type="entry name" value="RICTOR_V"/>
    <property type="match status" value="1"/>
</dbReference>
<dbReference type="PANTHER" id="PTHR13298">
    <property type="entry name" value="CYTOSOLIC REGULATOR PIANISSIMO"/>
    <property type="match status" value="1"/>
</dbReference>
<proteinExistence type="inferred from homology"/>
<evidence type="ECO:0000259" key="3">
    <source>
        <dbReference type="SMART" id="SM01308"/>
    </source>
</evidence>
<evidence type="ECO:0000256" key="1">
    <source>
        <dbReference type="ARBA" id="ARBA00008878"/>
    </source>
</evidence>
<reference evidence="6" key="1">
    <citation type="submission" date="2016-11" db="UniProtKB">
        <authorList>
            <consortium name="WormBaseParasite"/>
        </authorList>
    </citation>
    <scope>IDENTIFICATION</scope>
</reference>
<dbReference type="PANTHER" id="PTHR13298:SF11">
    <property type="entry name" value="RAPAMYCIN-INSENSITIVE COMPANION OF MTOR"/>
    <property type="match status" value="1"/>
</dbReference>
<feature type="region of interest" description="Disordered" evidence="2">
    <location>
        <begin position="1403"/>
        <end position="1429"/>
    </location>
</feature>
<protein>
    <submittedName>
        <fullName evidence="6">Symplekin_C domain-containing protein</fullName>
    </submittedName>
</protein>
<feature type="compositionally biased region" description="Low complexity" evidence="2">
    <location>
        <begin position="1417"/>
        <end position="1429"/>
    </location>
</feature>
<dbReference type="SUPFAM" id="SSF48371">
    <property type="entry name" value="ARM repeat"/>
    <property type="match status" value="1"/>
</dbReference>
<name>A0A1I8ILP2_9PLAT</name>
<feature type="region of interest" description="Disordered" evidence="2">
    <location>
        <begin position="1331"/>
        <end position="1362"/>
    </location>
</feature>
<feature type="domain" description="Rapamycin-insensitive companion of mTOR N-terminal" evidence="3">
    <location>
        <begin position="147"/>
        <end position="529"/>
    </location>
</feature>
<dbReference type="GO" id="GO:0038203">
    <property type="term" value="P:TORC2 signaling"/>
    <property type="evidence" value="ECO:0007669"/>
    <property type="project" value="TreeGrafter"/>
</dbReference>
<keyword evidence="5" id="KW-1185">Reference proteome</keyword>